<proteinExistence type="predicted"/>
<dbReference type="KEGG" id="bgx:ESN35_05975"/>
<reference evidence="4 5" key="1">
    <citation type="submission" date="2019-01" db="EMBL/GenBank/DDBJ databases">
        <title>Complete genome sequence of Bifidobacterium gallinarum CACC 514.</title>
        <authorList>
            <person name="Jung M."/>
        </authorList>
    </citation>
    <scope>NUCLEOTIDE SEQUENCE [LARGE SCALE GENOMIC DNA]</scope>
    <source>
        <strain evidence="4 5">CACC 514</strain>
    </source>
</reference>
<protein>
    <submittedName>
        <fullName evidence="4">Class C sortase</fullName>
    </submittedName>
</protein>
<gene>
    <name evidence="4" type="ORF">ESN35_05975</name>
</gene>
<dbReference type="SUPFAM" id="SSF63817">
    <property type="entry name" value="Sortase"/>
    <property type="match status" value="1"/>
</dbReference>
<dbReference type="AlphaFoldDB" id="A0A4P6E478"/>
<keyword evidence="3" id="KW-0812">Transmembrane</keyword>
<dbReference type="EMBL" id="CP035464">
    <property type="protein sequence ID" value="QAY32999.1"/>
    <property type="molecule type" value="Genomic_DNA"/>
</dbReference>
<dbReference type="RefSeq" id="WP_129237422.1">
    <property type="nucleotide sequence ID" value="NZ_CP035464.1"/>
</dbReference>
<evidence type="ECO:0000313" key="4">
    <source>
        <dbReference type="EMBL" id="QAY32999.1"/>
    </source>
</evidence>
<dbReference type="NCBIfam" id="NF033745">
    <property type="entry name" value="class_C_sortase"/>
    <property type="match status" value="1"/>
</dbReference>
<feature type="active site" description="Proton donor/acceptor" evidence="2">
    <location>
        <position position="188"/>
    </location>
</feature>
<organism evidence="4 5">
    <name type="scientific">Bifidobacterium pullorum subsp. gallinarum</name>
    <dbReference type="NCBI Taxonomy" id="78344"/>
    <lineage>
        <taxon>Bacteria</taxon>
        <taxon>Bacillati</taxon>
        <taxon>Actinomycetota</taxon>
        <taxon>Actinomycetes</taxon>
        <taxon>Bifidobacteriales</taxon>
        <taxon>Bifidobacteriaceae</taxon>
        <taxon>Bifidobacterium</taxon>
    </lineage>
</organism>
<sequence>MSAVATSPAWTGWDLILAGPRPRRPHRLARIMSGMLMGAGAALLALAPLIGCWPLVEQTVNRHVQAEQAAEVISMNWPQTDTDRGMLEAARAYNADLLASGQPVLGETVDPFTGDASGDFTGEDDPAYMGQLDDDQGIMAVIEVPSIGVDMPVRHGSGTYALEHGAGHLHGTSLPVGGQGSHSVITAHRGLRDKLMFTRLDELEAGDLMYVRVEGETLAYKVDRVSVIDPDDTRLLRARPGEDRLTLMTCTPYGVNTQRLLVSGVRAEIPFEAPPPDQAPGDRRDAILAGVAATAATLVTGTAGVIAASRRHGRGGHAPRHAN</sequence>
<keyword evidence="1" id="KW-0378">Hydrolase</keyword>
<evidence type="ECO:0000313" key="5">
    <source>
        <dbReference type="Proteomes" id="UP000293589"/>
    </source>
</evidence>
<dbReference type="Gene3D" id="2.40.260.10">
    <property type="entry name" value="Sortase"/>
    <property type="match status" value="1"/>
</dbReference>
<dbReference type="CDD" id="cd05827">
    <property type="entry name" value="Sortase_C"/>
    <property type="match status" value="1"/>
</dbReference>
<dbReference type="Proteomes" id="UP000293589">
    <property type="component" value="Chromosome"/>
</dbReference>
<dbReference type="Pfam" id="PF04203">
    <property type="entry name" value="Sortase"/>
    <property type="match status" value="1"/>
</dbReference>
<accession>A0A4P6E478</accession>
<keyword evidence="3" id="KW-0472">Membrane</keyword>
<evidence type="ECO:0000256" key="3">
    <source>
        <dbReference type="SAM" id="Phobius"/>
    </source>
</evidence>
<evidence type="ECO:0000256" key="2">
    <source>
        <dbReference type="PIRSR" id="PIRSR605754-1"/>
    </source>
</evidence>
<name>A0A4P6E478_9BIFI</name>
<dbReference type="InterPro" id="IPR023365">
    <property type="entry name" value="Sortase_dom-sf"/>
</dbReference>
<keyword evidence="3" id="KW-1133">Transmembrane helix</keyword>
<dbReference type="InterPro" id="IPR005754">
    <property type="entry name" value="Sortase"/>
</dbReference>
<dbReference type="InterPro" id="IPR042002">
    <property type="entry name" value="Sortase_C"/>
</dbReference>
<dbReference type="GO" id="GO:0016787">
    <property type="term" value="F:hydrolase activity"/>
    <property type="evidence" value="ECO:0007669"/>
    <property type="project" value="UniProtKB-KW"/>
</dbReference>
<feature type="active site" description="Acyl-thioester intermediate" evidence="2">
    <location>
        <position position="250"/>
    </location>
</feature>
<evidence type="ECO:0000256" key="1">
    <source>
        <dbReference type="ARBA" id="ARBA00022801"/>
    </source>
</evidence>
<feature type="transmembrane region" description="Helical" evidence="3">
    <location>
        <begin position="31"/>
        <end position="56"/>
    </location>
</feature>
<dbReference type="NCBIfam" id="TIGR01076">
    <property type="entry name" value="sortase_fam"/>
    <property type="match status" value="1"/>
</dbReference>